<organism evidence="3 4">
    <name type="scientific">Guptibacillus hwajinpoensis</name>
    <dbReference type="NCBI Taxonomy" id="208199"/>
    <lineage>
        <taxon>Bacteria</taxon>
        <taxon>Bacillati</taxon>
        <taxon>Bacillota</taxon>
        <taxon>Bacilli</taxon>
        <taxon>Bacillales</taxon>
        <taxon>Guptibacillaceae</taxon>
        <taxon>Guptibacillus</taxon>
    </lineage>
</organism>
<comment type="caution">
    <text evidence="3">The sequence shown here is derived from an EMBL/GenBank/DDBJ whole genome shotgun (WGS) entry which is preliminary data.</text>
</comment>
<keyword evidence="3" id="KW-0808">Transferase</keyword>
<accession>A0A0J6FYQ6</accession>
<dbReference type="PATRIC" id="fig|157733.3.peg.4320"/>
<protein>
    <submittedName>
        <fullName evidence="3">Glycosyl transferase</fullName>
    </submittedName>
</protein>
<dbReference type="Pfam" id="PF13439">
    <property type="entry name" value="Glyco_transf_4"/>
    <property type="match status" value="1"/>
</dbReference>
<name>A0A0J6FYQ6_9BACL</name>
<reference evidence="3" key="1">
    <citation type="submission" date="2015-06" db="EMBL/GenBank/DDBJ databases">
        <authorList>
            <person name="Liu B."/>
            <person name="Wang J."/>
            <person name="Zhu Y."/>
            <person name="Liu G."/>
            <person name="Chen Q."/>
            <person name="Zheng C."/>
            <person name="Che J."/>
            <person name="Ge C."/>
            <person name="Shi H."/>
            <person name="Pan Z."/>
            <person name="Liu X."/>
        </authorList>
    </citation>
    <scope>NUCLEOTIDE SEQUENCE [LARGE SCALE GENOMIC DNA]</scope>
    <source>
        <strain evidence="3">DSM 16346</strain>
    </source>
</reference>
<sequence>MKISIVTETFLPSTDGVVTRLRASIDYLLDQGHDIQVIAPDLGVRSYRNIRFDGVQPRTFIFYKHRKFGMPTRSIKTYLEDFDPDLVHVVNPAFMGYSGIKYGRRLGVPLIASYHTHVPKYANYYNVSWSEPLLWWHFRRMHNKADINLCTSQAILEELEEQNFYNVHLWKRGVDTDRFNPEHRNEKMRQRLTNGNPDKTLLLFVGRLAFEKEIDSLIPMLEQKPDAHLAIVGDGPYREELEKNFAHLNNVTFTGFLHGEELDQAYASSDAFMFPSTTETLGLVILEAMASGLPVIAAKSGPTNEQVEDGSTGLLYRSGPNGNLTEVVNRLDEFGLLEKMSKEAFAHSRDYGWRGPAQQLLDFYESAIELKQNDEQQAIQ</sequence>
<dbReference type="STRING" id="157733.AB986_10060"/>
<evidence type="ECO:0000259" key="2">
    <source>
        <dbReference type="Pfam" id="PF13439"/>
    </source>
</evidence>
<dbReference type="PANTHER" id="PTHR45947:SF3">
    <property type="entry name" value="SULFOQUINOVOSYL TRANSFERASE SQD2"/>
    <property type="match status" value="1"/>
</dbReference>
<proteinExistence type="predicted"/>
<dbReference type="GO" id="GO:0016757">
    <property type="term" value="F:glycosyltransferase activity"/>
    <property type="evidence" value="ECO:0007669"/>
    <property type="project" value="InterPro"/>
</dbReference>
<dbReference type="InterPro" id="IPR028098">
    <property type="entry name" value="Glyco_trans_4-like_N"/>
</dbReference>
<feature type="domain" description="Glycosyltransferase subfamily 4-like N-terminal" evidence="2">
    <location>
        <begin position="15"/>
        <end position="178"/>
    </location>
</feature>
<dbReference type="Gene3D" id="3.40.50.2000">
    <property type="entry name" value="Glycogen Phosphorylase B"/>
    <property type="match status" value="2"/>
</dbReference>
<dbReference type="InterPro" id="IPR050194">
    <property type="entry name" value="Glycosyltransferase_grp1"/>
</dbReference>
<dbReference type="Proteomes" id="UP000035996">
    <property type="component" value="Unassembled WGS sequence"/>
</dbReference>
<evidence type="ECO:0000313" key="3">
    <source>
        <dbReference type="EMBL" id="KMM39512.1"/>
    </source>
</evidence>
<dbReference type="RefSeq" id="WP_048310683.1">
    <property type="nucleotide sequence ID" value="NZ_CP119526.1"/>
</dbReference>
<evidence type="ECO:0000259" key="1">
    <source>
        <dbReference type="Pfam" id="PF00534"/>
    </source>
</evidence>
<dbReference type="SUPFAM" id="SSF53756">
    <property type="entry name" value="UDP-Glycosyltransferase/glycogen phosphorylase"/>
    <property type="match status" value="1"/>
</dbReference>
<keyword evidence="4" id="KW-1185">Reference proteome</keyword>
<evidence type="ECO:0000313" key="4">
    <source>
        <dbReference type="Proteomes" id="UP000035996"/>
    </source>
</evidence>
<dbReference type="CDD" id="cd03814">
    <property type="entry name" value="GT4-like"/>
    <property type="match status" value="1"/>
</dbReference>
<gene>
    <name evidence="3" type="ORF">AB986_10060</name>
</gene>
<dbReference type="EMBL" id="LELK01000001">
    <property type="protein sequence ID" value="KMM39512.1"/>
    <property type="molecule type" value="Genomic_DNA"/>
</dbReference>
<dbReference type="OrthoDB" id="9802525at2"/>
<dbReference type="PANTHER" id="PTHR45947">
    <property type="entry name" value="SULFOQUINOVOSYL TRANSFERASE SQD2"/>
    <property type="match status" value="1"/>
</dbReference>
<dbReference type="InterPro" id="IPR001296">
    <property type="entry name" value="Glyco_trans_1"/>
</dbReference>
<dbReference type="Pfam" id="PF00534">
    <property type="entry name" value="Glycos_transf_1"/>
    <property type="match status" value="1"/>
</dbReference>
<feature type="domain" description="Glycosyl transferase family 1" evidence="1">
    <location>
        <begin position="196"/>
        <end position="331"/>
    </location>
</feature>
<dbReference type="AlphaFoldDB" id="A0A0J6FYQ6"/>